<organism evidence="4 5">
    <name type="scientific">Rhizoctonia solani</name>
    <dbReference type="NCBI Taxonomy" id="456999"/>
    <lineage>
        <taxon>Eukaryota</taxon>
        <taxon>Fungi</taxon>
        <taxon>Dikarya</taxon>
        <taxon>Basidiomycota</taxon>
        <taxon>Agaricomycotina</taxon>
        <taxon>Agaricomycetes</taxon>
        <taxon>Cantharellales</taxon>
        <taxon>Ceratobasidiaceae</taxon>
        <taxon>Rhizoctonia</taxon>
    </lineage>
</organism>
<dbReference type="PROSITE" id="PS00061">
    <property type="entry name" value="ADH_SHORT"/>
    <property type="match status" value="1"/>
</dbReference>
<dbReference type="Gene3D" id="3.40.50.720">
    <property type="entry name" value="NAD(P)-binding Rossmann-like Domain"/>
    <property type="match status" value="1"/>
</dbReference>
<dbReference type="PRINTS" id="PR00081">
    <property type="entry name" value="GDHRDH"/>
</dbReference>
<dbReference type="EMBL" id="CAJNJQ010004982">
    <property type="protein sequence ID" value="CAE7215578.1"/>
    <property type="molecule type" value="Genomic_DNA"/>
</dbReference>
<keyword evidence="3" id="KW-0560">Oxidoreductase</keyword>
<dbReference type="AlphaFoldDB" id="A0A8H3ED47"/>
<dbReference type="Pfam" id="PF13561">
    <property type="entry name" value="adh_short_C2"/>
    <property type="match status" value="1"/>
</dbReference>
<dbReference type="InterPro" id="IPR020904">
    <property type="entry name" value="Sc_DH/Rdtase_CS"/>
</dbReference>
<dbReference type="InterPro" id="IPR052178">
    <property type="entry name" value="Sec_Metab_Biosynth_SDR"/>
</dbReference>
<evidence type="ECO:0000256" key="2">
    <source>
        <dbReference type="ARBA" id="ARBA00022857"/>
    </source>
</evidence>
<proteinExistence type="inferred from homology"/>
<dbReference type="SUPFAM" id="SSF51735">
    <property type="entry name" value="NAD(P)-binding Rossmann-fold domains"/>
    <property type="match status" value="1"/>
</dbReference>
<keyword evidence="2" id="KW-0521">NADP</keyword>
<dbReference type="GO" id="GO:0016491">
    <property type="term" value="F:oxidoreductase activity"/>
    <property type="evidence" value="ECO:0007669"/>
    <property type="project" value="UniProtKB-KW"/>
</dbReference>
<dbReference type="PANTHER" id="PTHR43618">
    <property type="entry name" value="7-ALPHA-HYDROXYSTEROID DEHYDROGENASE"/>
    <property type="match status" value="1"/>
</dbReference>
<evidence type="ECO:0000256" key="3">
    <source>
        <dbReference type="ARBA" id="ARBA00023002"/>
    </source>
</evidence>
<evidence type="ECO:0000313" key="5">
    <source>
        <dbReference type="Proteomes" id="UP000663827"/>
    </source>
</evidence>
<dbReference type="FunFam" id="3.40.50.720:FF:000084">
    <property type="entry name" value="Short-chain dehydrogenase reductase"/>
    <property type="match status" value="1"/>
</dbReference>
<evidence type="ECO:0000256" key="1">
    <source>
        <dbReference type="ARBA" id="ARBA00006484"/>
    </source>
</evidence>
<accession>A0A8H3ED47</accession>
<dbReference type="InterPro" id="IPR002347">
    <property type="entry name" value="SDR_fam"/>
</dbReference>
<dbReference type="PANTHER" id="PTHR43618:SF17">
    <property type="entry name" value="RHAMNOLIPIDS BIOSYNTHESIS 3-OXOACYL-[ACYL-CARRIER-PROTEIN] REDUCTASE"/>
    <property type="match status" value="1"/>
</dbReference>
<dbReference type="InterPro" id="IPR036291">
    <property type="entry name" value="NAD(P)-bd_dom_sf"/>
</dbReference>
<protein>
    <recommendedName>
        <fullName evidence="6">Rhamnolipids biosynthesis 3-oxoacyl-[acyl-carrier-protein] reductase</fullName>
    </recommendedName>
</protein>
<dbReference type="Proteomes" id="UP000663827">
    <property type="component" value="Unassembled WGS sequence"/>
</dbReference>
<dbReference type="PRINTS" id="PR00080">
    <property type="entry name" value="SDRFAMILY"/>
</dbReference>
<evidence type="ECO:0000313" key="4">
    <source>
        <dbReference type="EMBL" id="CAE7215578.1"/>
    </source>
</evidence>
<gene>
    <name evidence="4" type="ORF">RDB_LOCUS159132</name>
</gene>
<name>A0A8H3ED47_9AGAM</name>
<evidence type="ECO:0008006" key="6">
    <source>
        <dbReference type="Google" id="ProtNLM"/>
    </source>
</evidence>
<comment type="similarity">
    <text evidence="1">Belongs to the short-chain dehydrogenases/reductases (SDR) family.</text>
</comment>
<comment type="caution">
    <text evidence="4">The sequence shown here is derived from an EMBL/GenBank/DDBJ whole genome shotgun (WGS) entry which is preliminary data.</text>
</comment>
<sequence>MSLSLEQLFSVKGKVALVTGGSQGIGKMIATGLVQNGVKVYISARKKAECDKTAQELTNMGPGTCIAIPADLQDLNAVKRLVEEVSKNEKVLHILVNNAGATWGDGVDSYPNETNLLLQDAAFTKLLTLNVQRVFTLTQALLPLLRAAAKQGGKGERGWNDPARIINIGSVEGERVPRGETYAYSASKAAVAHLSRHLAGRLGGEGITSNTLACGPFQSKMMAETLRTQGDSIVANVPLGRIGAPEDVAGTVLYLSSRAGAYINGATIAVDGGSLVNFRNGQNFAAKL</sequence>
<reference evidence="4" key="1">
    <citation type="submission" date="2021-01" db="EMBL/GenBank/DDBJ databases">
        <authorList>
            <person name="Kaushik A."/>
        </authorList>
    </citation>
    <scope>NUCLEOTIDE SEQUENCE</scope>
    <source>
        <strain evidence="4">AG5</strain>
    </source>
</reference>